<organism evidence="3 4">
    <name type="scientific">Haemophilus pittmaniae HK 85</name>
    <dbReference type="NCBI Taxonomy" id="1035188"/>
    <lineage>
        <taxon>Bacteria</taxon>
        <taxon>Pseudomonadati</taxon>
        <taxon>Pseudomonadota</taxon>
        <taxon>Gammaproteobacteria</taxon>
        <taxon>Pasteurellales</taxon>
        <taxon>Pasteurellaceae</taxon>
        <taxon>Haemophilus</taxon>
    </lineage>
</organism>
<evidence type="ECO:0000313" key="3">
    <source>
        <dbReference type="EMBL" id="EGV05970.1"/>
    </source>
</evidence>
<dbReference type="EMBL" id="AFUV01000010">
    <property type="protein sequence ID" value="EGV05970.1"/>
    <property type="molecule type" value="Genomic_DNA"/>
</dbReference>
<sequence>MKKSTPPSILAIRTVAKSHLFEIQAVDLRFNNGIERTYERFRPFNRDSVMAIAIDGADLLLVREYAMGTEQYELGFVKGAMDVGETPAQSANRELQEEIGVGAHKWTHLRTLKINPQIMGHNMHVLLGEDLYSNQLEGDEPEPLDIVRYPLVHLEELLLDGTFNEARNLAALYTLRDFLKKHQ</sequence>
<accession>F9Q8V9</accession>
<protein>
    <submittedName>
        <fullName evidence="3">ADP compounds hydrolase NudE</fullName>
        <ecNumber evidence="3">3.6.1.-</ecNumber>
    </submittedName>
</protein>
<dbReference type="PANTHER" id="PTHR11839">
    <property type="entry name" value="UDP/ADP-SUGAR PYROPHOSPHATASE"/>
    <property type="match status" value="1"/>
</dbReference>
<evidence type="ECO:0000256" key="1">
    <source>
        <dbReference type="ARBA" id="ARBA00022801"/>
    </source>
</evidence>
<dbReference type="InterPro" id="IPR015797">
    <property type="entry name" value="NUDIX_hydrolase-like_dom_sf"/>
</dbReference>
<dbReference type="RefSeq" id="WP_007242281.1">
    <property type="nucleotide sequence ID" value="NZ_AFUV01000010.1"/>
</dbReference>
<dbReference type="FunFam" id="3.90.79.10:FF:000006">
    <property type="entry name" value="ADP compounds hydrolase NudE"/>
    <property type="match status" value="1"/>
</dbReference>
<dbReference type="SUPFAM" id="SSF55811">
    <property type="entry name" value="Nudix"/>
    <property type="match status" value="1"/>
</dbReference>
<dbReference type="NCBIfam" id="NF008736">
    <property type="entry name" value="PRK11762.1"/>
    <property type="match status" value="1"/>
</dbReference>
<evidence type="ECO:0000259" key="2">
    <source>
        <dbReference type="PROSITE" id="PS51462"/>
    </source>
</evidence>
<dbReference type="Gene3D" id="3.90.79.10">
    <property type="entry name" value="Nucleoside Triphosphate Pyrophosphohydrolase"/>
    <property type="match status" value="1"/>
</dbReference>
<dbReference type="GO" id="GO:0019693">
    <property type="term" value="P:ribose phosphate metabolic process"/>
    <property type="evidence" value="ECO:0007669"/>
    <property type="project" value="TreeGrafter"/>
</dbReference>
<dbReference type="InterPro" id="IPR000086">
    <property type="entry name" value="NUDIX_hydrolase_dom"/>
</dbReference>
<dbReference type="AlphaFoldDB" id="F9Q8V9"/>
<feature type="domain" description="Nudix hydrolase" evidence="2">
    <location>
        <begin position="44"/>
        <end position="171"/>
    </location>
</feature>
<dbReference type="GO" id="GO:0019144">
    <property type="term" value="F:ADP-sugar diphosphatase activity"/>
    <property type="evidence" value="ECO:0007669"/>
    <property type="project" value="TreeGrafter"/>
</dbReference>
<name>F9Q8V9_9PAST</name>
<dbReference type="GO" id="GO:0006753">
    <property type="term" value="P:nucleoside phosphate metabolic process"/>
    <property type="evidence" value="ECO:0007669"/>
    <property type="project" value="TreeGrafter"/>
</dbReference>
<dbReference type="Proteomes" id="UP000006235">
    <property type="component" value="Unassembled WGS sequence"/>
</dbReference>
<dbReference type="Pfam" id="PF00293">
    <property type="entry name" value="NUDIX"/>
    <property type="match status" value="1"/>
</dbReference>
<dbReference type="EC" id="3.6.1.-" evidence="3"/>
<dbReference type="GO" id="GO:0005829">
    <property type="term" value="C:cytosol"/>
    <property type="evidence" value="ECO:0007669"/>
    <property type="project" value="TreeGrafter"/>
</dbReference>
<dbReference type="STRING" id="1035188.HMPREF9952_1963"/>
<dbReference type="PANTHER" id="PTHR11839:SF12">
    <property type="entry name" value="ADP COMPOUNDS HYDROLASE NUDE"/>
    <property type="match status" value="1"/>
</dbReference>
<comment type="caution">
    <text evidence="3">The sequence shown here is derived from an EMBL/GenBank/DDBJ whole genome shotgun (WGS) entry which is preliminary data.</text>
</comment>
<evidence type="ECO:0000313" key="4">
    <source>
        <dbReference type="Proteomes" id="UP000006235"/>
    </source>
</evidence>
<keyword evidence="1 3" id="KW-0378">Hydrolase</keyword>
<proteinExistence type="predicted"/>
<gene>
    <name evidence="3" type="primary">nudE</name>
    <name evidence="3" type="ORF">HMPREF9952_1963</name>
</gene>
<dbReference type="PROSITE" id="PS51462">
    <property type="entry name" value="NUDIX"/>
    <property type="match status" value="1"/>
</dbReference>
<reference evidence="3 4" key="1">
    <citation type="submission" date="2011-07" db="EMBL/GenBank/DDBJ databases">
        <authorList>
            <person name="Harkins D.M."/>
            <person name="Madupu R."/>
            <person name="Durkin A.S."/>
            <person name="Torralba M."/>
            <person name="Methe B."/>
            <person name="Sutton G.G."/>
            <person name="Nelson K.E."/>
        </authorList>
    </citation>
    <scope>NUCLEOTIDE SEQUENCE [LARGE SCALE GENOMIC DNA]</scope>
    <source>
        <strain evidence="3 4">HK 85</strain>
    </source>
</reference>